<dbReference type="SUPFAM" id="SSF57903">
    <property type="entry name" value="FYVE/PHD zinc finger"/>
    <property type="match status" value="1"/>
</dbReference>
<gene>
    <name evidence="1" type="ORF">Mpt1_c10960</name>
</gene>
<evidence type="ECO:0000313" key="2">
    <source>
        <dbReference type="Proteomes" id="UP000030787"/>
    </source>
</evidence>
<dbReference type="EMBL" id="CP010070">
    <property type="protein sequence ID" value="AIZ56963.1"/>
    <property type="molecule type" value="Genomic_DNA"/>
</dbReference>
<name>A0A0A7LD79_9ARCH</name>
<dbReference type="STRING" id="1577791.Mpt1_c10960"/>
<dbReference type="Proteomes" id="UP000030787">
    <property type="component" value="Chromosome"/>
</dbReference>
<sequence length="99" mass="11615">MWLTPEERSANITKELKIAARRFLCPTCGKEFSLFQSRAIACKYCPQANKNCPNVRCPHCDSEFPLQGFIVPDNKEDRIRMNKYSDTVFNNFDDTYNRR</sequence>
<proteinExistence type="predicted"/>
<reference evidence="1 2" key="1">
    <citation type="journal article" date="2014" name="Appl. Environ. Microbiol.">
        <title>Comparative Genome Analysis of 'Candidatus Methanoplasma termitum' Indicates a New Mode of Energy Metabolism in the Seventh Order of Methanogens.</title>
        <authorList>
            <person name="Lang K."/>
            <person name="Schuldes J."/>
            <person name="Klingl A."/>
            <person name="Poehlein A."/>
            <person name="Daniel R."/>
            <person name="Brune A."/>
        </authorList>
    </citation>
    <scope>NUCLEOTIDE SEQUENCE [LARGE SCALE GENOMIC DNA]</scope>
    <source>
        <strain evidence="2">Mpt1</strain>
    </source>
</reference>
<evidence type="ECO:0000313" key="1">
    <source>
        <dbReference type="EMBL" id="AIZ56963.1"/>
    </source>
</evidence>
<dbReference type="AlphaFoldDB" id="A0A0A7LD79"/>
<organism evidence="1 2">
    <name type="scientific">Candidatus Methanoplasma termitum</name>
    <dbReference type="NCBI Taxonomy" id="1577791"/>
    <lineage>
        <taxon>Archaea</taxon>
        <taxon>Methanobacteriati</taxon>
        <taxon>Thermoplasmatota</taxon>
        <taxon>Thermoplasmata</taxon>
        <taxon>Methanomassiliicoccales</taxon>
        <taxon>Methanomassiliicoccaceae</taxon>
        <taxon>Candidatus Methanoplasma</taxon>
    </lineage>
</organism>
<dbReference type="HOGENOM" id="CLU_177451_0_0_2"/>
<accession>A0A0A7LD79</accession>
<keyword evidence="2" id="KW-1185">Reference proteome</keyword>
<dbReference type="KEGG" id="mear:Mpt1_c10960"/>
<protein>
    <submittedName>
        <fullName evidence="1">Uncharacterized protein</fullName>
    </submittedName>
</protein>
<dbReference type="InterPro" id="IPR011011">
    <property type="entry name" value="Znf_FYVE_PHD"/>
</dbReference>